<feature type="compositionally biased region" description="Polar residues" evidence="1">
    <location>
        <begin position="231"/>
        <end position="246"/>
    </location>
</feature>
<evidence type="ECO:0000256" key="1">
    <source>
        <dbReference type="SAM" id="MobiDB-lite"/>
    </source>
</evidence>
<dbReference type="GeneID" id="113862191"/>
<reference evidence="2" key="1">
    <citation type="journal article" date="2019" name="Toxins">
        <title>Detection of Abrin-Like and Prepropulchellin-Like Toxin Genes and Transcripts Using Whole Genome Sequencing and Full-Length Transcript Sequencing of Abrus precatorius.</title>
        <authorList>
            <person name="Hovde B.T."/>
            <person name="Daligault H.E."/>
            <person name="Hanschen E.R."/>
            <person name="Kunde Y.A."/>
            <person name="Johnson M.B."/>
            <person name="Starkenburg S.R."/>
            <person name="Johnson S.L."/>
        </authorList>
    </citation>
    <scope>NUCLEOTIDE SEQUENCE [LARGE SCALE GENOMIC DNA]</scope>
</reference>
<feature type="compositionally biased region" description="Polar residues" evidence="1">
    <location>
        <begin position="335"/>
        <end position="349"/>
    </location>
</feature>
<proteinExistence type="predicted"/>
<dbReference type="Proteomes" id="UP000694853">
    <property type="component" value="Unplaced"/>
</dbReference>
<dbReference type="AlphaFoldDB" id="A0A8B8L6U5"/>
<evidence type="ECO:0000313" key="2">
    <source>
        <dbReference type="Proteomes" id="UP000694853"/>
    </source>
</evidence>
<organism evidence="2 3">
    <name type="scientific">Abrus precatorius</name>
    <name type="common">Indian licorice</name>
    <name type="synonym">Glycine abrus</name>
    <dbReference type="NCBI Taxonomy" id="3816"/>
    <lineage>
        <taxon>Eukaryota</taxon>
        <taxon>Viridiplantae</taxon>
        <taxon>Streptophyta</taxon>
        <taxon>Embryophyta</taxon>
        <taxon>Tracheophyta</taxon>
        <taxon>Spermatophyta</taxon>
        <taxon>Magnoliopsida</taxon>
        <taxon>eudicotyledons</taxon>
        <taxon>Gunneridae</taxon>
        <taxon>Pentapetalae</taxon>
        <taxon>rosids</taxon>
        <taxon>fabids</taxon>
        <taxon>Fabales</taxon>
        <taxon>Fabaceae</taxon>
        <taxon>Papilionoideae</taxon>
        <taxon>50 kb inversion clade</taxon>
        <taxon>NPAAA clade</taxon>
        <taxon>indigoferoid/millettioid clade</taxon>
        <taxon>Abreae</taxon>
        <taxon>Abrus</taxon>
    </lineage>
</organism>
<feature type="region of interest" description="Disordered" evidence="1">
    <location>
        <begin position="308"/>
        <end position="349"/>
    </location>
</feature>
<dbReference type="PANTHER" id="PTHR46554">
    <property type="entry name" value="MEDIATOR OF RNA POLYMERASE II TRANSCRIPTION SUBUNIT 26A-RELATED"/>
    <property type="match status" value="1"/>
</dbReference>
<dbReference type="OrthoDB" id="1436914at2759"/>
<dbReference type="PANTHER" id="PTHR46554:SF2">
    <property type="entry name" value="TFIIS N-TERMINAL DOMAIN-CONTAINING PROTEIN"/>
    <property type="match status" value="1"/>
</dbReference>
<feature type="compositionally biased region" description="Basic and acidic residues" evidence="1">
    <location>
        <begin position="253"/>
        <end position="275"/>
    </location>
</feature>
<protein>
    <submittedName>
        <fullName evidence="3">Probable mediator of RNA polymerase II transcription subunit 26b</fullName>
    </submittedName>
</protein>
<dbReference type="Gene3D" id="1.20.930.10">
    <property type="entry name" value="Conserved domain common to transcription factors TFIIS, elongin A, CRSP70"/>
    <property type="match status" value="1"/>
</dbReference>
<feature type="compositionally biased region" description="Polar residues" evidence="1">
    <location>
        <begin position="277"/>
        <end position="286"/>
    </location>
</feature>
<keyword evidence="2" id="KW-1185">Reference proteome</keyword>
<reference evidence="3" key="2">
    <citation type="submission" date="2025-08" db="UniProtKB">
        <authorList>
            <consortium name="RefSeq"/>
        </authorList>
    </citation>
    <scope>IDENTIFICATION</scope>
    <source>
        <tissue evidence="3">Young leaves</tissue>
    </source>
</reference>
<accession>A0A8B8L6U5</accession>
<dbReference type="KEGG" id="aprc:113862191"/>
<evidence type="ECO:0000313" key="3">
    <source>
        <dbReference type="RefSeq" id="XP_027351108.1"/>
    </source>
</evidence>
<gene>
    <name evidence="3" type="primary">LOC113862191</name>
</gene>
<sequence>MDKKIECASSKLHLDVHNDDRQIISLDNNTYCLSGHVEIISFEEKSNCSMEGTDQEYDNIEEQENINHILEIKKLLVNNENVTETELVVGLQMLTYIVCSLKDLMVTDIGTTVCDLQLHWSKRVIREAKRVADKFKVIIENEIDEKAGLSGEDASIKTIQKQKQELIDKLISPKNNTPSHKNFEIEVIYEAQTYPPITENKRKLELQLGDDSKTIPTNKRQKRAWKKSSEKCNNQMKYTSSDTECSLQRFRKQKEQTDAENDQKSTMKKDKDKVHQRSNAAPHSRWSSNYVAIMDEKLETSKIKLQQGYQAHERARRSTRYLPEQYDIPKDDCNRSSSRWRYNNQRWRQ</sequence>
<dbReference type="SUPFAM" id="SSF47676">
    <property type="entry name" value="Conserved domain common to transcription factors TFIIS, elongin A, CRSP70"/>
    <property type="match status" value="1"/>
</dbReference>
<dbReference type="RefSeq" id="XP_027351108.1">
    <property type="nucleotide sequence ID" value="XM_027495307.1"/>
</dbReference>
<feature type="region of interest" description="Disordered" evidence="1">
    <location>
        <begin position="208"/>
        <end position="286"/>
    </location>
</feature>
<dbReference type="InterPro" id="IPR035441">
    <property type="entry name" value="TFIIS/LEDGF_dom_sf"/>
</dbReference>
<name>A0A8B8L6U5_ABRPR</name>